<dbReference type="eggNOG" id="COG4447">
    <property type="taxonomic scope" value="Bacteria"/>
</dbReference>
<keyword evidence="2" id="KW-1185">Reference proteome</keyword>
<dbReference type="EMBL" id="JMIR01000031">
    <property type="protein sequence ID" value="KEO81873.1"/>
    <property type="molecule type" value="Genomic_DNA"/>
</dbReference>
<dbReference type="SUPFAM" id="SSF110296">
    <property type="entry name" value="Oligoxyloglucan reducing end-specific cellobiohydrolase"/>
    <property type="match status" value="1"/>
</dbReference>
<dbReference type="Proteomes" id="UP000027931">
    <property type="component" value="Unassembled WGS sequence"/>
</dbReference>
<accession>A0A074LPT6</accession>
<dbReference type="Gene3D" id="2.130.10.10">
    <property type="entry name" value="YVTN repeat-like/Quinoprotein amine dehydrogenase"/>
    <property type="match status" value="1"/>
</dbReference>
<evidence type="ECO:0008006" key="3">
    <source>
        <dbReference type="Google" id="ProtNLM"/>
    </source>
</evidence>
<evidence type="ECO:0000313" key="1">
    <source>
        <dbReference type="EMBL" id="KEO81873.1"/>
    </source>
</evidence>
<comment type="caution">
    <text evidence="1">The sequence shown here is derived from an EMBL/GenBank/DDBJ whole genome shotgun (WGS) entry which is preliminary data.</text>
</comment>
<evidence type="ECO:0000313" key="2">
    <source>
        <dbReference type="Proteomes" id="UP000027931"/>
    </source>
</evidence>
<gene>
    <name evidence="1" type="ORF">EL26_18725</name>
</gene>
<protein>
    <recommendedName>
        <fullName evidence="3">Sortilin N-terminal domain-containing protein</fullName>
    </recommendedName>
</protein>
<proteinExistence type="predicted"/>
<organism evidence="1 2">
    <name type="scientific">Tumebacillus flagellatus</name>
    <dbReference type="NCBI Taxonomy" id="1157490"/>
    <lineage>
        <taxon>Bacteria</taxon>
        <taxon>Bacillati</taxon>
        <taxon>Bacillota</taxon>
        <taxon>Bacilli</taxon>
        <taxon>Bacillales</taxon>
        <taxon>Alicyclobacillaceae</taxon>
        <taxon>Tumebacillus</taxon>
    </lineage>
</organism>
<name>A0A074LPT6_9BACL</name>
<dbReference type="InterPro" id="IPR015943">
    <property type="entry name" value="WD40/YVTN_repeat-like_dom_sf"/>
</dbReference>
<sequence>MITGLLAAAVVLSGCGESDSKLNRFQGMAYSPDATTLYLATDNGILRYSDETGWVQPETRQSISGFAAMQNALYVGSDGLKKSTDGGRTFQDLGASGVHFDFLAASLHGHAIYAWVNTDQPPLEKGLNYTQDEGKTWTHAATIGLENEKILCLTVHPDDDRYVGVGTERGMSLSDDRGEHFNIGYPDRQMEQMPVTALTFDAYTSSIPVLAAPYQGKPQVIIGPFDPKLYISSMKGTPEFWNQPMKPLYQLSTGDEAVQLLSTKSSPYDYTIATKQGDLIRLSLKSSAFPQKLIDHGTLRNGKN</sequence>
<dbReference type="AlphaFoldDB" id="A0A074LPT6"/>
<reference evidence="1 2" key="1">
    <citation type="journal article" date="2013" name="Int. J. Syst. Evol. Microbiol.">
        <title>Tumebacillus flagellatus sp. nov., an alpha-amylase/pullulanase-producing bacterium isolated from cassava wastewater.</title>
        <authorList>
            <person name="Wang Q."/>
            <person name="Xie N."/>
            <person name="Qin Y."/>
            <person name="Shen N."/>
            <person name="Zhu J."/>
            <person name="Mi H."/>
            <person name="Huang R."/>
        </authorList>
    </citation>
    <scope>NUCLEOTIDE SEQUENCE [LARGE SCALE GENOMIC DNA]</scope>
    <source>
        <strain evidence="1 2">GST4</strain>
    </source>
</reference>